<proteinExistence type="predicted"/>
<evidence type="ECO:0000313" key="1">
    <source>
        <dbReference type="EMBL" id="TQM39484.1"/>
    </source>
</evidence>
<sequence>MIYFKNNTKEKLLYNQALSEPIKTNVLSIYAHGNVHNVNYYTTIGGVESMLINDSSMWQDLKKNGGTLTIDLKSCNTGILSNKINISQHLTYLNEGLTIYAPANYWLYNGEIRNNAGYNKFYEGEKTNWVQNR</sequence>
<evidence type="ECO:0000313" key="2">
    <source>
        <dbReference type="Proteomes" id="UP000320773"/>
    </source>
</evidence>
<organism evidence="1 2">
    <name type="scientific">Flavobacterium branchiophilum</name>
    <dbReference type="NCBI Taxonomy" id="55197"/>
    <lineage>
        <taxon>Bacteria</taxon>
        <taxon>Pseudomonadati</taxon>
        <taxon>Bacteroidota</taxon>
        <taxon>Flavobacteriia</taxon>
        <taxon>Flavobacteriales</taxon>
        <taxon>Flavobacteriaceae</taxon>
        <taxon>Flavobacterium</taxon>
    </lineage>
</organism>
<dbReference type="EMBL" id="VFPJ01000001">
    <property type="protein sequence ID" value="TQM39484.1"/>
    <property type="molecule type" value="Genomic_DNA"/>
</dbReference>
<reference evidence="1 2" key="1">
    <citation type="submission" date="2019-06" db="EMBL/GenBank/DDBJ databases">
        <title>Genomic Encyclopedia of Archaeal and Bacterial Type Strains, Phase II (KMG-II): from individual species to whole genera.</title>
        <authorList>
            <person name="Goeker M."/>
        </authorList>
    </citation>
    <scope>NUCLEOTIDE SEQUENCE [LARGE SCALE GENOMIC DNA]</scope>
    <source>
        <strain evidence="1 2">DSM 24789</strain>
    </source>
</reference>
<dbReference type="Proteomes" id="UP000320773">
    <property type="component" value="Unassembled WGS sequence"/>
</dbReference>
<dbReference type="AlphaFoldDB" id="A0A543G0F7"/>
<gene>
    <name evidence="1" type="ORF">BC670_0282</name>
</gene>
<name>A0A543G0F7_9FLAO</name>
<comment type="caution">
    <text evidence="1">The sequence shown here is derived from an EMBL/GenBank/DDBJ whole genome shotgun (WGS) entry which is preliminary data.</text>
</comment>
<protein>
    <submittedName>
        <fullName evidence="1">Uncharacterized protein</fullName>
    </submittedName>
</protein>
<dbReference type="RefSeq" id="WP_089081764.1">
    <property type="nucleotide sequence ID" value="NZ_VFPJ01000001.1"/>
</dbReference>
<accession>A0A543G0F7</accession>